<evidence type="ECO:0008006" key="5">
    <source>
        <dbReference type="Google" id="ProtNLM"/>
    </source>
</evidence>
<dbReference type="Proteomes" id="UP000676079">
    <property type="component" value="Chromosome"/>
</dbReference>
<feature type="region of interest" description="Disordered" evidence="1">
    <location>
        <begin position="9"/>
        <end position="28"/>
    </location>
</feature>
<sequence>MNRRIEVEAVSSMSSLPDTAPEDESAAPVGRPGWPMTLAILAVCLAVVASGWWVARVVLKEPEPERPSPEDAAAFVLDAAERMEAADSYALTFTRLREGRPVGEGTASYDLSGNPRFELSFAYADGPEVYHYDLGDGVPITTAGHGLQIPEEPSEADRYLCSAMFGSAKLREIAESSEDLELASREELDTGAGDVTALRYEGTFTAWVGGYDSGTGTNTLESLEGVPFTLWLTPEGDPLRLAYGTSTGLEELYEYGPPPA</sequence>
<keyword evidence="2" id="KW-0472">Membrane</keyword>
<evidence type="ECO:0000256" key="2">
    <source>
        <dbReference type="SAM" id="Phobius"/>
    </source>
</evidence>
<keyword evidence="2" id="KW-0812">Transmembrane</keyword>
<accession>A0ABX8BHQ8</accession>
<proteinExistence type="predicted"/>
<gene>
    <name evidence="3" type="ORF">KGD84_24830</name>
</gene>
<evidence type="ECO:0000256" key="1">
    <source>
        <dbReference type="SAM" id="MobiDB-lite"/>
    </source>
</evidence>
<evidence type="ECO:0000313" key="3">
    <source>
        <dbReference type="EMBL" id="QUX21594.1"/>
    </source>
</evidence>
<dbReference type="RefSeq" id="WP_220562818.1">
    <property type="nucleotide sequence ID" value="NZ_CP074133.1"/>
</dbReference>
<keyword evidence="4" id="KW-1185">Reference proteome</keyword>
<protein>
    <recommendedName>
        <fullName evidence="5">DUF2092 domain-containing protein</fullName>
    </recommendedName>
</protein>
<dbReference type="EMBL" id="CP074133">
    <property type="protein sequence ID" value="QUX21594.1"/>
    <property type="molecule type" value="Genomic_DNA"/>
</dbReference>
<reference evidence="3 4" key="1">
    <citation type="submission" date="2021-05" db="EMBL/GenBank/DDBJ databases">
        <title>Direct Submission.</title>
        <authorList>
            <person name="Li K."/>
            <person name="Gao J."/>
        </authorList>
    </citation>
    <scope>NUCLEOTIDE SEQUENCE [LARGE SCALE GENOMIC DNA]</scope>
    <source>
        <strain evidence="3 4">Mg02</strain>
    </source>
</reference>
<keyword evidence="2" id="KW-1133">Transmembrane helix</keyword>
<organism evidence="3 4">
    <name type="scientific">Nocardiopsis changdeensis</name>
    <dbReference type="NCBI Taxonomy" id="2831969"/>
    <lineage>
        <taxon>Bacteria</taxon>
        <taxon>Bacillati</taxon>
        <taxon>Actinomycetota</taxon>
        <taxon>Actinomycetes</taxon>
        <taxon>Streptosporangiales</taxon>
        <taxon>Nocardiopsidaceae</taxon>
        <taxon>Nocardiopsis</taxon>
    </lineage>
</organism>
<name>A0ABX8BHQ8_9ACTN</name>
<feature type="transmembrane region" description="Helical" evidence="2">
    <location>
        <begin position="38"/>
        <end position="59"/>
    </location>
</feature>
<dbReference type="Gene3D" id="2.50.20.20">
    <property type="match status" value="1"/>
</dbReference>
<evidence type="ECO:0000313" key="4">
    <source>
        <dbReference type="Proteomes" id="UP000676079"/>
    </source>
</evidence>